<dbReference type="PANTHER" id="PTHR31956">
    <property type="entry name" value="NON-SPECIFIC PHOSPHOLIPASE C4-RELATED"/>
    <property type="match status" value="1"/>
</dbReference>
<keyword evidence="3" id="KW-1185">Reference proteome</keyword>
<gene>
    <name evidence="2" type="ORF">LARV_00528</name>
</gene>
<dbReference type="Proteomes" id="UP000055060">
    <property type="component" value="Unassembled WGS sequence"/>
</dbReference>
<reference evidence="2" key="1">
    <citation type="submission" date="2015-07" db="EMBL/GenBank/DDBJ databases">
        <title>Draft Genome Sequences of Anaerolinea thermolimosa IMO-1, Bellilinea caldifistulae GOMI-1, Leptolinea tardivitalis YMTK-2, Levilinea saccharolytica KIBI-1,Longilinea arvoryzae KOME-1, Previously Described as Members of the Anaerolineaceae (Chloroflexi).</title>
        <authorList>
            <person name="Sekiguchi Y."/>
            <person name="Ohashi A."/>
            <person name="Matsuura N."/>
            <person name="Tourlousse M.D."/>
        </authorList>
    </citation>
    <scope>NUCLEOTIDE SEQUENCE [LARGE SCALE GENOMIC DNA]</scope>
    <source>
        <strain evidence="2">KOME-1</strain>
    </source>
</reference>
<sequence>MDTDRRSPIEHVIVLMLENRSYDHLLGYLPNGHGLAGDEFNWVDPSNSASERITVSNTSGYITAVDPLHDFISVEKQLFGQTGQIVNPAPMNGFVASYMEKAKGDVEVGRKIMECFDPGKIPALTTLAREFCVCDRWFSAVPGPTWLNRFYVHAATSDGMIVDTVKHKYRMKTIYDTLSENGLSWNIYYGDIPQSIILEHHWKTLDHFKRFDTYYTDLEKGDLAAYTFIEPRYISFHEWKANDEHPPHDVRLGEYLIAEVYDTLRNSQFWEKSLLVVLYDEHGGFFDRVPPPGPVPSPDGKKAKKPPFDFTRLGVRVPAILVSPFVEKGQVDSTIYEHSSLPATVKTLFNLPENLTARDRAANTFEKNLSRSIPRSDTPLTLPVPGEPNEASRHRALLRIDALEKWRQGEVDPAEISQEPLSVFQEALVELAHLLNKEARRKVRANAIKTEHEAALHIYDSLTHFLDR</sequence>
<accession>A0A0S7BFF0</accession>
<dbReference type="GO" id="GO:0009395">
    <property type="term" value="P:phospholipid catabolic process"/>
    <property type="evidence" value="ECO:0007669"/>
    <property type="project" value="TreeGrafter"/>
</dbReference>
<dbReference type="AlphaFoldDB" id="A0A0S7BFF0"/>
<organism evidence="2">
    <name type="scientific">Longilinea arvoryzae</name>
    <dbReference type="NCBI Taxonomy" id="360412"/>
    <lineage>
        <taxon>Bacteria</taxon>
        <taxon>Bacillati</taxon>
        <taxon>Chloroflexota</taxon>
        <taxon>Anaerolineae</taxon>
        <taxon>Anaerolineales</taxon>
        <taxon>Anaerolineaceae</taxon>
        <taxon>Longilinea</taxon>
    </lineage>
</organism>
<protein>
    <submittedName>
        <fullName evidence="2">Phospholipase C</fullName>
    </submittedName>
</protein>
<dbReference type="PANTHER" id="PTHR31956:SF1">
    <property type="entry name" value="NON-SPECIFIC PHOSPHOLIPASE C1"/>
    <property type="match status" value="1"/>
</dbReference>
<dbReference type="Gene3D" id="3.40.720.10">
    <property type="entry name" value="Alkaline Phosphatase, subunit A"/>
    <property type="match status" value="2"/>
</dbReference>
<proteinExistence type="predicted"/>
<dbReference type="EMBL" id="DF967972">
    <property type="protein sequence ID" value="GAP12792.1"/>
    <property type="molecule type" value="Genomic_DNA"/>
</dbReference>
<evidence type="ECO:0000313" key="2">
    <source>
        <dbReference type="EMBL" id="GAP12792.1"/>
    </source>
</evidence>
<dbReference type="SUPFAM" id="SSF53649">
    <property type="entry name" value="Alkaline phosphatase-like"/>
    <property type="match status" value="1"/>
</dbReference>
<dbReference type="InterPro" id="IPR007312">
    <property type="entry name" value="Phosphoesterase"/>
</dbReference>
<evidence type="ECO:0000313" key="3">
    <source>
        <dbReference type="Proteomes" id="UP000055060"/>
    </source>
</evidence>
<dbReference type="Pfam" id="PF04185">
    <property type="entry name" value="Phosphoesterase"/>
    <property type="match status" value="1"/>
</dbReference>
<dbReference type="GO" id="GO:0042578">
    <property type="term" value="F:phosphoric ester hydrolase activity"/>
    <property type="evidence" value="ECO:0007669"/>
    <property type="project" value="UniProtKB-ARBA"/>
</dbReference>
<evidence type="ECO:0000256" key="1">
    <source>
        <dbReference type="ARBA" id="ARBA00022801"/>
    </source>
</evidence>
<keyword evidence="1" id="KW-0378">Hydrolase</keyword>
<name>A0A0S7BFF0_9CHLR</name>
<dbReference type="RefSeq" id="WP_075072188.1">
    <property type="nucleotide sequence ID" value="NZ_DF967972.1"/>
</dbReference>
<dbReference type="InterPro" id="IPR017850">
    <property type="entry name" value="Alkaline_phosphatase_core_sf"/>
</dbReference>
<dbReference type="STRING" id="360412.LARV_00528"/>